<reference evidence="3 4" key="1">
    <citation type="submission" date="2015-10" db="EMBL/GenBank/DDBJ databases">
        <title>Metagenome-Assembled Genomes uncover a global brackish microbiome.</title>
        <authorList>
            <person name="Hugerth L.W."/>
            <person name="Larsson J."/>
            <person name="Alneberg J."/>
            <person name="Lindh M.V."/>
            <person name="Legrand C."/>
            <person name="Pinhassi J."/>
            <person name="Andersson A.F."/>
        </authorList>
    </citation>
    <scope>NUCLEOTIDE SEQUENCE [LARGE SCALE GENOMIC DNA]</scope>
    <source>
        <strain evidence="3">BACL18 MAG-120507-bin52</strain>
    </source>
</reference>
<evidence type="ECO:0000259" key="2">
    <source>
        <dbReference type="Pfam" id="PF00266"/>
    </source>
</evidence>
<dbReference type="PANTHER" id="PTHR43586">
    <property type="entry name" value="CYSTEINE DESULFURASE"/>
    <property type="match status" value="1"/>
</dbReference>
<organism evidence="3 4">
    <name type="scientific">Verrucomicrobia subdivision 6 bacterium BACL9 MAG-120507-bin52</name>
    <dbReference type="NCBI Taxonomy" id="1655590"/>
    <lineage>
        <taxon>Bacteria</taxon>
        <taxon>Pseudomonadati</taxon>
        <taxon>Verrucomicrobiota</taxon>
        <taxon>Verrucomicrobiia</taxon>
        <taxon>Verrucomicrobiales</taxon>
        <taxon>Verrucomicrobia subdivision 6</taxon>
    </lineage>
</organism>
<dbReference type="Gene3D" id="3.90.1150.10">
    <property type="entry name" value="Aspartate Aminotransferase, domain 1"/>
    <property type="match status" value="1"/>
</dbReference>
<dbReference type="Proteomes" id="UP000051269">
    <property type="component" value="Unassembled WGS sequence"/>
</dbReference>
<dbReference type="SUPFAM" id="SSF53383">
    <property type="entry name" value="PLP-dependent transferases"/>
    <property type="match status" value="1"/>
</dbReference>
<feature type="domain" description="Aminotransferase class V" evidence="2">
    <location>
        <begin position="47"/>
        <end position="323"/>
    </location>
</feature>
<protein>
    <recommendedName>
        <fullName evidence="2">Aminotransferase class V domain-containing protein</fullName>
    </recommendedName>
</protein>
<dbReference type="Pfam" id="PF00266">
    <property type="entry name" value="Aminotran_5"/>
    <property type="match status" value="1"/>
</dbReference>
<sequence length="381" mass="41969">MAGGMNEVDRAKLFPVTRGGIFLAHAAVAPISGPAHEAMNRWAAGAAQGQQEDEEVWRRVRKAREVSARFLGCEWDEVSLLGPTALGLGLVALGLDWKEGDEVIYDPLDYPANVYPWRDLARRGVRPVPLERGLGEKILWSTLLPKITSKTKLVSLATAHYLSGLVPELSVIGPELKARKILLCLDGIQTLGVMPTEWAEADFLAADAHKWMLGPVGAGVLMVRKRVWDRMSPPLLGSWNVVSPDYLAQSTMVVEGGGRRYEPGSLNLPGIEGMRASLELLEQLGRKETSEHVLGLAERIREGARRGGFSIYGQGEEARPITSLLEPTQGWKEVPKKMEAARIRVSWRREHEGRMLLRVSPHRSNTRAEADEFLKVLGSAG</sequence>
<evidence type="ECO:0000313" key="3">
    <source>
        <dbReference type="EMBL" id="KRO61742.1"/>
    </source>
</evidence>
<comment type="caution">
    <text evidence="3">The sequence shown here is derived from an EMBL/GenBank/DDBJ whole genome shotgun (WGS) entry which is preliminary data.</text>
</comment>
<dbReference type="InterPro" id="IPR015424">
    <property type="entry name" value="PyrdxlP-dep_Trfase"/>
</dbReference>
<proteinExistence type="predicted"/>
<accession>A0A0R2RGN1</accession>
<dbReference type="AlphaFoldDB" id="A0A0R2RGN1"/>
<dbReference type="EMBL" id="LIBO01000220">
    <property type="protein sequence ID" value="KRO61742.1"/>
    <property type="molecule type" value="Genomic_DNA"/>
</dbReference>
<dbReference type="PANTHER" id="PTHR43586:SF15">
    <property type="entry name" value="BLR3095 PROTEIN"/>
    <property type="match status" value="1"/>
</dbReference>
<dbReference type="Gene3D" id="3.40.640.10">
    <property type="entry name" value="Type I PLP-dependent aspartate aminotransferase-like (Major domain)"/>
    <property type="match status" value="1"/>
</dbReference>
<dbReference type="InterPro" id="IPR000192">
    <property type="entry name" value="Aminotrans_V_dom"/>
</dbReference>
<name>A0A0R2RGN1_9BACT</name>
<evidence type="ECO:0000313" key="4">
    <source>
        <dbReference type="Proteomes" id="UP000051269"/>
    </source>
</evidence>
<dbReference type="InterPro" id="IPR015422">
    <property type="entry name" value="PyrdxlP-dep_Trfase_small"/>
</dbReference>
<gene>
    <name evidence="3" type="ORF">ABR82_07155</name>
</gene>
<evidence type="ECO:0000256" key="1">
    <source>
        <dbReference type="ARBA" id="ARBA00022898"/>
    </source>
</evidence>
<dbReference type="InterPro" id="IPR015421">
    <property type="entry name" value="PyrdxlP-dep_Trfase_major"/>
</dbReference>
<keyword evidence="1" id="KW-0663">Pyridoxal phosphate</keyword>